<feature type="region of interest" description="Disordered" evidence="5">
    <location>
        <begin position="267"/>
        <end position="301"/>
    </location>
</feature>
<evidence type="ECO:0000313" key="8">
    <source>
        <dbReference type="EMBL" id="CAJ0578569.1"/>
    </source>
</evidence>
<evidence type="ECO:0000256" key="6">
    <source>
        <dbReference type="SAM" id="Phobius"/>
    </source>
</evidence>
<dbReference type="Proteomes" id="UP001177023">
    <property type="component" value="Unassembled WGS sequence"/>
</dbReference>
<proteinExistence type="predicted"/>
<name>A0AA36G3W6_9BILA</name>
<dbReference type="PANTHER" id="PTHR31063">
    <property type="entry name" value="PROTEIN CBG08668"/>
    <property type="match status" value="1"/>
</dbReference>
<organism evidence="8 9">
    <name type="scientific">Mesorhabditis spiculigera</name>
    <dbReference type="NCBI Taxonomy" id="96644"/>
    <lineage>
        <taxon>Eukaryota</taxon>
        <taxon>Metazoa</taxon>
        <taxon>Ecdysozoa</taxon>
        <taxon>Nematoda</taxon>
        <taxon>Chromadorea</taxon>
        <taxon>Rhabditida</taxon>
        <taxon>Rhabditina</taxon>
        <taxon>Rhabditomorpha</taxon>
        <taxon>Rhabditoidea</taxon>
        <taxon>Rhabditidae</taxon>
        <taxon>Mesorhabditinae</taxon>
        <taxon>Mesorhabditis</taxon>
    </lineage>
</organism>
<keyword evidence="6" id="KW-1133">Transmembrane helix</keyword>
<keyword evidence="6" id="KW-0472">Membrane</keyword>
<feature type="domain" description="IBR" evidence="7">
    <location>
        <begin position="549"/>
        <end position="596"/>
    </location>
</feature>
<feature type="non-terminal residue" evidence="8">
    <location>
        <position position="1"/>
    </location>
</feature>
<keyword evidence="9" id="KW-1185">Reference proteome</keyword>
<evidence type="ECO:0000256" key="1">
    <source>
        <dbReference type="ARBA" id="ARBA00022723"/>
    </source>
</evidence>
<comment type="caution">
    <text evidence="8">The sequence shown here is derived from an EMBL/GenBank/DDBJ whole genome shotgun (WGS) entry which is preliminary data.</text>
</comment>
<gene>
    <name evidence="8" type="ORF">MSPICULIGERA_LOCUS16817</name>
</gene>
<evidence type="ECO:0000256" key="5">
    <source>
        <dbReference type="SAM" id="MobiDB-lite"/>
    </source>
</evidence>
<feature type="transmembrane region" description="Helical" evidence="6">
    <location>
        <begin position="735"/>
        <end position="757"/>
    </location>
</feature>
<dbReference type="EMBL" id="CATQJA010002654">
    <property type="protein sequence ID" value="CAJ0578569.1"/>
    <property type="molecule type" value="Genomic_DNA"/>
</dbReference>
<evidence type="ECO:0000256" key="2">
    <source>
        <dbReference type="ARBA" id="ARBA00022771"/>
    </source>
</evidence>
<reference evidence="8" key="1">
    <citation type="submission" date="2023-06" db="EMBL/GenBank/DDBJ databases">
        <authorList>
            <person name="Delattre M."/>
        </authorList>
    </citation>
    <scope>NUCLEOTIDE SEQUENCE</scope>
    <source>
        <strain evidence="8">AF72</strain>
    </source>
</reference>
<keyword evidence="1" id="KW-0479">Metal-binding</keyword>
<evidence type="ECO:0000259" key="7">
    <source>
        <dbReference type="Pfam" id="PF01485"/>
    </source>
</evidence>
<dbReference type="SUPFAM" id="SSF57850">
    <property type="entry name" value="RING/U-box"/>
    <property type="match status" value="1"/>
</dbReference>
<evidence type="ECO:0000256" key="3">
    <source>
        <dbReference type="ARBA" id="ARBA00022786"/>
    </source>
</evidence>
<keyword evidence="2" id="KW-0863">Zinc-finger</keyword>
<accession>A0AA36G3W6</accession>
<feature type="compositionally biased region" description="Basic and acidic residues" evidence="5">
    <location>
        <begin position="276"/>
        <end position="299"/>
    </location>
</feature>
<evidence type="ECO:0000313" key="9">
    <source>
        <dbReference type="Proteomes" id="UP001177023"/>
    </source>
</evidence>
<sequence>MSDLDTIPIRGKCAKWKKSRAVDYYLRQRQSLEVITKYLIDPQGLLSKNQREQIHANSDLKIGCKYSLNKQRRWEHASPAVLAEMHPVTWSMGKDLDTYLARNEAYRYRDNITDMHRICSDGCITSVHNTGRMTTRAAMEFNLNGNPQWPPRKKNPKWKDVIIQPQLLYMIDGLFDNKGLYYNNFRTGVDHWWRHWLKKENPFAEIDAYRTENCDGARHVTDELILAETTAALLDELHLECDPEAKAYMSECLKLPTLGDFVVPNRRSQRRHDASHRKENVEKSSELLDAEDKPGESYRHPIPSGITATIEPIVISYLGTLYDFRLEVRHLSGVAPKWLNTTVVMFDLKDCRNIASASSFSAFVFIEFILDELRITVNSCTQVPWPEIPFFLKYSLRKDMRGLLSKMLEDIILHLDKLDADRRPDKLTGKARFRKYPQLFGRQHNSMLTAQNFFSNENGVAARNDPTGDCVWCHVALRGFEYLDLNLNVRVCHTCLRQTFYRQIEFRIPLQLPASQYSIHDLAIFMLPLPILKDYLDDMAPTALPDGFWTSCPHCRRALSIPEEDPSQGKPAIVCSECGIYFCPNCMSEPHFLMDCDEYRKWTAVLDDCYALAKFPTAAAIWRVNCVCGALVELCGDSPTAQCNHCRIAFSPRNIQLRASAKNILLEDGRCTEEQRNYSFEDGKFTVKLLNRSRVALATRYREKAIKSRNWLLDPVEQRNLLVKLRARNSRETSMMALEICKLGFVLVINGLGYLYLRKQEKRRVQMKRITALWERLQRFIENGDAGDYKVLRLQIMALFKHGL</sequence>
<dbReference type="PANTHER" id="PTHR31063:SF4">
    <property type="entry name" value="IBR DOMAIN-CONTAINING PROTEIN"/>
    <property type="match status" value="1"/>
</dbReference>
<keyword evidence="6" id="KW-0812">Transmembrane</keyword>
<keyword evidence="3" id="KW-0833">Ubl conjugation pathway</keyword>
<protein>
    <recommendedName>
        <fullName evidence="7">IBR domain-containing protein</fullName>
    </recommendedName>
</protein>
<dbReference type="InterPro" id="IPR002867">
    <property type="entry name" value="IBR_dom"/>
</dbReference>
<keyword evidence="4" id="KW-0862">Zinc</keyword>
<dbReference type="GO" id="GO:0008270">
    <property type="term" value="F:zinc ion binding"/>
    <property type="evidence" value="ECO:0007669"/>
    <property type="project" value="UniProtKB-KW"/>
</dbReference>
<evidence type="ECO:0000256" key="4">
    <source>
        <dbReference type="ARBA" id="ARBA00022833"/>
    </source>
</evidence>
<dbReference type="AlphaFoldDB" id="A0AA36G3W6"/>
<dbReference type="Pfam" id="PF01485">
    <property type="entry name" value="IBR"/>
    <property type="match status" value="1"/>
</dbReference>